<proteinExistence type="predicted"/>
<reference evidence="1" key="1">
    <citation type="journal article" date="2021" name="Proc. Natl. Acad. Sci. U.S.A.">
        <title>A Catalog of Tens of Thousands of Viruses from Human Metagenomes Reveals Hidden Associations with Chronic Diseases.</title>
        <authorList>
            <person name="Tisza M.J."/>
            <person name="Buck C.B."/>
        </authorList>
    </citation>
    <scope>NUCLEOTIDE SEQUENCE</scope>
    <source>
        <strain evidence="1">CtRlz6</strain>
    </source>
</reference>
<name>A0A8S5LDP2_9CAUD</name>
<evidence type="ECO:0000313" key="1">
    <source>
        <dbReference type="EMBL" id="DAD68066.1"/>
    </source>
</evidence>
<sequence length="124" mass="14481">MDNQEWREWAEIARENWEAAFSKMPSVPYLEAALRAIAHAAQEPTRICFVEDLCEMVAFAARETAFEAHGIDYLDNELRETLEHRAKQFGWEFLHEYLQDAAGEAQRWEQERLFGGEDDANDTK</sequence>
<accession>A0A8S5LDP2</accession>
<dbReference type="EMBL" id="BK014691">
    <property type="protein sequence ID" value="DAD68066.1"/>
    <property type="molecule type" value="Genomic_DNA"/>
</dbReference>
<protein>
    <submittedName>
        <fullName evidence="1">Uncharacterized protein</fullName>
    </submittedName>
</protein>
<organism evidence="1">
    <name type="scientific">Siphoviridae sp. ctRlz6</name>
    <dbReference type="NCBI Taxonomy" id="2823581"/>
    <lineage>
        <taxon>Viruses</taxon>
        <taxon>Duplodnaviria</taxon>
        <taxon>Heunggongvirae</taxon>
        <taxon>Uroviricota</taxon>
        <taxon>Caudoviricetes</taxon>
    </lineage>
</organism>